<evidence type="ECO:0000313" key="3">
    <source>
        <dbReference type="Proteomes" id="UP001501777"/>
    </source>
</evidence>
<sequence>MAVQSPQIPPVTILPDRDVGATSFKEQMSPRRSTDLQRRVPAPPLWATAPTTVALAVSRVVVQGIN</sequence>
<organism evidence="2 3">
    <name type="scientific">Streptomyces longisporus</name>
    <dbReference type="NCBI Taxonomy" id="1948"/>
    <lineage>
        <taxon>Bacteria</taxon>
        <taxon>Bacillati</taxon>
        <taxon>Actinomycetota</taxon>
        <taxon>Actinomycetes</taxon>
        <taxon>Kitasatosporales</taxon>
        <taxon>Streptomycetaceae</taxon>
        <taxon>Streptomyces</taxon>
    </lineage>
</organism>
<accession>A0ABN3MZ59</accession>
<protein>
    <submittedName>
        <fullName evidence="2">Uncharacterized protein</fullName>
    </submittedName>
</protein>
<comment type="caution">
    <text evidence="2">The sequence shown here is derived from an EMBL/GenBank/DDBJ whole genome shotgun (WGS) entry which is preliminary data.</text>
</comment>
<gene>
    <name evidence="2" type="ORF">GCM10010276_68250</name>
</gene>
<feature type="region of interest" description="Disordered" evidence="1">
    <location>
        <begin position="1"/>
        <end position="40"/>
    </location>
</feature>
<keyword evidence="3" id="KW-1185">Reference proteome</keyword>
<proteinExistence type="predicted"/>
<dbReference type="EMBL" id="BAAASG010000017">
    <property type="protein sequence ID" value="GAA2511546.1"/>
    <property type="molecule type" value="Genomic_DNA"/>
</dbReference>
<feature type="compositionally biased region" description="Basic and acidic residues" evidence="1">
    <location>
        <begin position="28"/>
        <end position="38"/>
    </location>
</feature>
<name>A0ABN3MZ59_STRLO</name>
<evidence type="ECO:0000256" key="1">
    <source>
        <dbReference type="SAM" id="MobiDB-lite"/>
    </source>
</evidence>
<dbReference type="Proteomes" id="UP001501777">
    <property type="component" value="Unassembled WGS sequence"/>
</dbReference>
<evidence type="ECO:0000313" key="2">
    <source>
        <dbReference type="EMBL" id="GAA2511546.1"/>
    </source>
</evidence>
<reference evidence="2 3" key="1">
    <citation type="journal article" date="2019" name="Int. J. Syst. Evol. Microbiol.">
        <title>The Global Catalogue of Microorganisms (GCM) 10K type strain sequencing project: providing services to taxonomists for standard genome sequencing and annotation.</title>
        <authorList>
            <consortium name="The Broad Institute Genomics Platform"/>
            <consortium name="The Broad Institute Genome Sequencing Center for Infectious Disease"/>
            <person name="Wu L."/>
            <person name="Ma J."/>
        </authorList>
    </citation>
    <scope>NUCLEOTIDE SEQUENCE [LARGE SCALE GENOMIC DNA]</scope>
    <source>
        <strain evidence="2 3">JCM 4395</strain>
    </source>
</reference>